<reference evidence="1" key="1">
    <citation type="submission" date="2020-08" db="EMBL/GenBank/DDBJ databases">
        <title>Multicomponent nature underlies the extraordinary mechanical properties of spider dragline silk.</title>
        <authorList>
            <person name="Kono N."/>
            <person name="Nakamura H."/>
            <person name="Mori M."/>
            <person name="Yoshida Y."/>
            <person name="Ohtoshi R."/>
            <person name="Malay A.D."/>
            <person name="Moran D.A.P."/>
            <person name="Tomita M."/>
            <person name="Numata K."/>
            <person name="Arakawa K."/>
        </authorList>
    </citation>
    <scope>NUCLEOTIDE SEQUENCE</scope>
</reference>
<dbReference type="Proteomes" id="UP000887013">
    <property type="component" value="Unassembled WGS sequence"/>
</dbReference>
<gene>
    <name evidence="1" type="ORF">NPIL_262831</name>
</gene>
<keyword evidence="2" id="KW-1185">Reference proteome</keyword>
<evidence type="ECO:0000313" key="1">
    <source>
        <dbReference type="EMBL" id="GFT51860.1"/>
    </source>
</evidence>
<accession>A0A8X6TWS2</accession>
<comment type="caution">
    <text evidence="1">The sequence shown here is derived from an EMBL/GenBank/DDBJ whole genome shotgun (WGS) entry which is preliminary data.</text>
</comment>
<dbReference type="EMBL" id="BMAW01065761">
    <property type="protein sequence ID" value="GFT51860.1"/>
    <property type="molecule type" value="Genomic_DNA"/>
</dbReference>
<name>A0A8X6TWS2_NEPPI</name>
<proteinExistence type="predicted"/>
<organism evidence="1 2">
    <name type="scientific">Nephila pilipes</name>
    <name type="common">Giant wood spider</name>
    <name type="synonym">Nephila maculata</name>
    <dbReference type="NCBI Taxonomy" id="299642"/>
    <lineage>
        <taxon>Eukaryota</taxon>
        <taxon>Metazoa</taxon>
        <taxon>Ecdysozoa</taxon>
        <taxon>Arthropoda</taxon>
        <taxon>Chelicerata</taxon>
        <taxon>Arachnida</taxon>
        <taxon>Araneae</taxon>
        <taxon>Araneomorphae</taxon>
        <taxon>Entelegynae</taxon>
        <taxon>Araneoidea</taxon>
        <taxon>Nephilidae</taxon>
        <taxon>Nephila</taxon>
    </lineage>
</organism>
<dbReference type="AlphaFoldDB" id="A0A8X6TWS2"/>
<sequence>MAQAKLFAGISLEPDFLHGLFYPYGEKMLRKSEIRNAKDRERCEKGGKKGGRTPLHPNIFHSGWIFRRVFQSRMTIARHFCQGVPDTGDQL</sequence>
<protein>
    <submittedName>
        <fullName evidence="1">Uncharacterized protein</fullName>
    </submittedName>
</protein>
<evidence type="ECO:0000313" key="2">
    <source>
        <dbReference type="Proteomes" id="UP000887013"/>
    </source>
</evidence>